<sequence>MARWLSQGQRAWLATVVATWGSSPRPQGAWLAISDRGEWSGSVSGGCLEESLLRQGASDCPDRPWLLDYGIREPDRTRFRLPCGGHIRLLVEPLSPTGDLGHVQALLTALHERRPVLRAVSLDGERRLSEPERRPRERLAFDGRWLRHNLQPDCRVLLIGAGEVARYVAEFALAAEFSVTLCEPRQAFADGWSHGHIPLLRRLPDDLVAEAFQDRWCAVLALAHDPRVDDLGLMAALPSPAFYVGAMGSRVTTEARRARLLALGLAPETVARLKAPVGVDIPSKTPAEIAIAIVADLIAARHDLRVNPAAL</sequence>
<keyword evidence="4" id="KW-1185">Reference proteome</keyword>
<feature type="domain" description="XdhC- CoxI" evidence="1">
    <location>
        <begin position="4"/>
        <end position="55"/>
    </location>
</feature>
<dbReference type="InterPro" id="IPR003777">
    <property type="entry name" value="XdhC_CoxI"/>
</dbReference>
<dbReference type="InterPro" id="IPR052698">
    <property type="entry name" value="MoCofactor_Util/Proc"/>
</dbReference>
<evidence type="ECO:0000313" key="3">
    <source>
        <dbReference type="EMBL" id="ONF42464.1"/>
    </source>
</evidence>
<dbReference type="InterPro" id="IPR027051">
    <property type="entry name" value="XdhC_Rossmann_dom"/>
</dbReference>
<reference evidence="3 4" key="1">
    <citation type="submission" date="2016-12" db="EMBL/GenBank/DDBJ databases">
        <title>Marinobacter lutaoensis whole genome sequencing.</title>
        <authorList>
            <person name="Verma A."/>
            <person name="Krishnamurthi S."/>
        </authorList>
    </citation>
    <scope>NUCLEOTIDE SEQUENCE [LARGE SCALE GENOMIC DNA]</scope>
    <source>
        <strain evidence="3 4">T5054</strain>
    </source>
</reference>
<proteinExistence type="predicted"/>
<dbReference type="Gene3D" id="3.40.50.720">
    <property type="entry name" value="NAD(P)-binding Rossmann-like Domain"/>
    <property type="match status" value="1"/>
</dbReference>
<dbReference type="OrthoDB" id="9815497at2"/>
<dbReference type="Pfam" id="PF02625">
    <property type="entry name" value="XdhC_CoxI"/>
    <property type="match status" value="1"/>
</dbReference>
<gene>
    <name evidence="3" type="ORF">BTO32_15940</name>
</gene>
<dbReference type="PANTHER" id="PTHR30388">
    <property type="entry name" value="ALDEHYDE OXIDOREDUCTASE MOLYBDENUM COFACTOR ASSEMBLY PROTEIN"/>
    <property type="match status" value="1"/>
</dbReference>
<dbReference type="STRING" id="135739.BTO32_15940"/>
<feature type="domain" description="XdhC Rossmann" evidence="2">
    <location>
        <begin position="156"/>
        <end position="297"/>
    </location>
</feature>
<dbReference type="AlphaFoldDB" id="A0A1V2DPA5"/>
<dbReference type="EMBL" id="MSCW01000010">
    <property type="protein sequence ID" value="ONF42464.1"/>
    <property type="molecule type" value="Genomic_DNA"/>
</dbReference>
<dbReference type="PANTHER" id="PTHR30388:SF4">
    <property type="entry name" value="MOLYBDENUM COFACTOR INSERTION CHAPERONE PAOD"/>
    <property type="match status" value="1"/>
</dbReference>
<evidence type="ECO:0000313" key="4">
    <source>
        <dbReference type="Proteomes" id="UP000189339"/>
    </source>
</evidence>
<name>A0A1V2DPA5_9GAMM</name>
<accession>A0A1V2DPA5</accession>
<evidence type="ECO:0000259" key="1">
    <source>
        <dbReference type="Pfam" id="PF02625"/>
    </source>
</evidence>
<protein>
    <submittedName>
        <fullName evidence="3">Xanthine dehydrogenase</fullName>
    </submittedName>
</protein>
<dbReference type="Pfam" id="PF13478">
    <property type="entry name" value="XdhC_C"/>
    <property type="match status" value="1"/>
</dbReference>
<dbReference type="Proteomes" id="UP000189339">
    <property type="component" value="Unassembled WGS sequence"/>
</dbReference>
<organism evidence="3 4">
    <name type="scientific">Marinobacter lutaoensis</name>
    <dbReference type="NCBI Taxonomy" id="135739"/>
    <lineage>
        <taxon>Bacteria</taxon>
        <taxon>Pseudomonadati</taxon>
        <taxon>Pseudomonadota</taxon>
        <taxon>Gammaproteobacteria</taxon>
        <taxon>Pseudomonadales</taxon>
        <taxon>Marinobacteraceae</taxon>
        <taxon>Marinobacter</taxon>
    </lineage>
</organism>
<comment type="caution">
    <text evidence="3">The sequence shown here is derived from an EMBL/GenBank/DDBJ whole genome shotgun (WGS) entry which is preliminary data.</text>
</comment>
<evidence type="ECO:0000259" key="2">
    <source>
        <dbReference type="Pfam" id="PF13478"/>
    </source>
</evidence>